<name>A0A2A4FS67_9SPHN</name>
<evidence type="ECO:0000313" key="2">
    <source>
        <dbReference type="Proteomes" id="UP000218934"/>
    </source>
</evidence>
<reference evidence="1 2" key="1">
    <citation type="submission" date="2017-09" db="EMBL/GenBank/DDBJ databases">
        <title>The Catabolism of 3,6-Dichlorosalicylic acid is Initiated by the Cytochrome P450 Monooxygenase DsmABC in Rhizorhabdus dicambivorans Ndbn-20.</title>
        <authorList>
            <person name="Na L."/>
        </authorList>
    </citation>
    <scope>NUCLEOTIDE SEQUENCE [LARGE SCALE GENOMIC DNA]</scope>
    <source>
        <strain evidence="1 2">Ndbn-20m</strain>
    </source>
</reference>
<dbReference type="EMBL" id="NWUF01000020">
    <property type="protein sequence ID" value="PCE40989.1"/>
    <property type="molecule type" value="Genomic_DNA"/>
</dbReference>
<dbReference type="RefSeq" id="WP_066968366.1">
    <property type="nucleotide sequence ID" value="NZ_CP023449.1"/>
</dbReference>
<proteinExistence type="predicted"/>
<protein>
    <submittedName>
        <fullName evidence="1">Uncharacterized protein</fullName>
    </submittedName>
</protein>
<sequence>MPSDQDLAAFIRSTFRSVWSLELVSLMAREGDRGWERAELVAALRASDLIVDRAIDELTIAGVLLLDGAGQACLRPASADLKALVDASTAFYVRSPDKVRRIIITGATTGLTAFADAFRIRKD</sequence>
<dbReference type="OrthoDB" id="8453752at2"/>
<evidence type="ECO:0000313" key="1">
    <source>
        <dbReference type="EMBL" id="PCE40989.1"/>
    </source>
</evidence>
<dbReference type="KEGG" id="rdi:CMV14_15570"/>
<dbReference type="Proteomes" id="UP000218934">
    <property type="component" value="Unassembled WGS sequence"/>
</dbReference>
<comment type="caution">
    <text evidence="1">The sequence shown here is derived from an EMBL/GenBank/DDBJ whole genome shotgun (WGS) entry which is preliminary data.</text>
</comment>
<gene>
    <name evidence="1" type="ORF">COO09_17480</name>
</gene>
<keyword evidence="2" id="KW-1185">Reference proteome</keyword>
<accession>A0A2A4FS67</accession>
<dbReference type="AlphaFoldDB" id="A0A2A4FS67"/>
<organism evidence="1 2">
    <name type="scientific">Rhizorhabdus dicambivorans</name>
    <dbReference type="NCBI Taxonomy" id="1850238"/>
    <lineage>
        <taxon>Bacteria</taxon>
        <taxon>Pseudomonadati</taxon>
        <taxon>Pseudomonadota</taxon>
        <taxon>Alphaproteobacteria</taxon>
        <taxon>Sphingomonadales</taxon>
        <taxon>Sphingomonadaceae</taxon>
        <taxon>Rhizorhabdus</taxon>
    </lineage>
</organism>